<evidence type="ECO:0000313" key="6">
    <source>
        <dbReference type="Proteomes" id="UP000541610"/>
    </source>
</evidence>
<dbReference type="EMBL" id="JABANP010000297">
    <property type="protein sequence ID" value="KAF4684692.1"/>
    <property type="molecule type" value="Genomic_DNA"/>
</dbReference>
<evidence type="ECO:0008006" key="7">
    <source>
        <dbReference type="Google" id="ProtNLM"/>
    </source>
</evidence>
<reference evidence="5 6" key="1">
    <citation type="submission" date="2020-04" db="EMBL/GenBank/DDBJ databases">
        <title>Perkinsus olseni comparative genomics.</title>
        <authorList>
            <person name="Bogema D.R."/>
        </authorList>
    </citation>
    <scope>NUCLEOTIDE SEQUENCE [LARGE SCALE GENOMIC DNA]</scope>
    <source>
        <strain evidence="5">00978-12</strain>
    </source>
</reference>
<dbReference type="PANTHER" id="PTHR21681">
    <property type="entry name" value="EUKARYOTIC TRANSLATION INITIATION FACTOR 3 SUBUNIT J"/>
    <property type="match status" value="1"/>
</dbReference>
<dbReference type="GO" id="GO:0003743">
    <property type="term" value="F:translation initiation factor activity"/>
    <property type="evidence" value="ECO:0007669"/>
    <property type="project" value="UniProtKB-KW"/>
</dbReference>
<evidence type="ECO:0000256" key="3">
    <source>
        <dbReference type="ARBA" id="ARBA00022917"/>
    </source>
</evidence>
<keyword evidence="3" id="KW-0648">Protein biosynthesis</keyword>
<accession>A0A7J6NLC2</accession>
<dbReference type="InterPro" id="IPR023194">
    <property type="entry name" value="eIF3-like_dom_sf"/>
</dbReference>
<feature type="region of interest" description="Disordered" evidence="4">
    <location>
        <begin position="209"/>
        <end position="232"/>
    </location>
</feature>
<name>A0A7J6NLC2_PEROL</name>
<dbReference type="GO" id="GO:0005852">
    <property type="term" value="C:eukaryotic translation initiation factor 3 complex"/>
    <property type="evidence" value="ECO:0007669"/>
    <property type="project" value="InterPro"/>
</dbReference>
<evidence type="ECO:0000256" key="1">
    <source>
        <dbReference type="ARBA" id="ARBA00022490"/>
    </source>
</evidence>
<feature type="region of interest" description="Disordered" evidence="4">
    <location>
        <begin position="1"/>
        <end position="84"/>
    </location>
</feature>
<keyword evidence="1" id="KW-0963">Cytoplasm</keyword>
<sequence length="263" mass="29262">MSASKLNDQWDSDSDDDWEAADAGLDDIQQNKEAAAEKALSTPAPQVATTSAKKAASKQQAADKGSGPKVTTTTKEFDADDVPLDDPVAEKARQQRMIEKADMENICDMFGVAAPSDATDNNGDGSDHVKIRETTTVVEKDSFEELQLKTLKDVEQLSERCVGKLNDCRTKAACFNFMRDTLRGIEGKLDQDECTKLIKELQTLVTSKKQEKAEKNRNRKKQATDVSQMKKGAKVDYQAEMDMMYGDGYGEYDDEYDEYADFM</sequence>
<comment type="caution">
    <text evidence="5">The sequence shown here is derived from an EMBL/GenBank/DDBJ whole genome shotgun (WGS) entry which is preliminary data.</text>
</comment>
<organism evidence="5 6">
    <name type="scientific">Perkinsus olseni</name>
    <name type="common">Perkinsus atlanticus</name>
    <dbReference type="NCBI Taxonomy" id="32597"/>
    <lineage>
        <taxon>Eukaryota</taxon>
        <taxon>Sar</taxon>
        <taxon>Alveolata</taxon>
        <taxon>Perkinsozoa</taxon>
        <taxon>Perkinsea</taxon>
        <taxon>Perkinsida</taxon>
        <taxon>Perkinsidae</taxon>
        <taxon>Perkinsus</taxon>
    </lineage>
</organism>
<protein>
    <recommendedName>
        <fullName evidence="7">Eukaryotic translation initiation factor 3 30 kDa subunit</fullName>
    </recommendedName>
</protein>
<dbReference type="AlphaFoldDB" id="A0A7J6NLC2"/>
<dbReference type="Pfam" id="PF08597">
    <property type="entry name" value="eIF3_subunit"/>
    <property type="match status" value="1"/>
</dbReference>
<dbReference type="OrthoDB" id="20381at2759"/>
<dbReference type="Gene3D" id="1.10.246.60">
    <property type="entry name" value="Eukaryotic translation initiation factor 3 like domains"/>
    <property type="match status" value="1"/>
</dbReference>
<proteinExistence type="predicted"/>
<evidence type="ECO:0000256" key="4">
    <source>
        <dbReference type="SAM" id="MobiDB-lite"/>
    </source>
</evidence>
<gene>
    <name evidence="5" type="ORF">FOZ60_007379</name>
</gene>
<keyword evidence="2" id="KW-0396">Initiation factor</keyword>
<evidence type="ECO:0000256" key="2">
    <source>
        <dbReference type="ARBA" id="ARBA00022540"/>
    </source>
</evidence>
<feature type="compositionally biased region" description="Low complexity" evidence="4">
    <location>
        <begin position="48"/>
        <end position="62"/>
    </location>
</feature>
<evidence type="ECO:0000313" key="5">
    <source>
        <dbReference type="EMBL" id="KAF4684692.1"/>
    </source>
</evidence>
<dbReference type="InterPro" id="IPR013906">
    <property type="entry name" value="eIF3j"/>
</dbReference>
<feature type="compositionally biased region" description="Acidic residues" evidence="4">
    <location>
        <begin position="10"/>
        <end position="20"/>
    </location>
</feature>
<dbReference type="Proteomes" id="UP000541610">
    <property type="component" value="Unassembled WGS sequence"/>
</dbReference>
<dbReference type="PANTHER" id="PTHR21681:SF0">
    <property type="entry name" value="EUKARYOTIC TRANSLATION INITIATION FACTOR 3 SUBUNIT J"/>
    <property type="match status" value="1"/>
</dbReference>